<evidence type="ECO:0000313" key="2">
    <source>
        <dbReference type="Proteomes" id="UP000036196"/>
    </source>
</evidence>
<dbReference type="InterPro" id="IPR011008">
    <property type="entry name" value="Dimeric_a/b-barrel"/>
</dbReference>
<name>A0A0J5LUC7_PLUGE</name>
<protein>
    <submittedName>
        <fullName evidence="1">L-fucose mutarotase</fullName>
    </submittedName>
</protein>
<gene>
    <name evidence="1" type="ORF">ABW06_18210</name>
</gene>
<dbReference type="AlphaFoldDB" id="A0A0J5LUC7"/>
<dbReference type="Gene3D" id="3.30.70.100">
    <property type="match status" value="1"/>
</dbReference>
<dbReference type="PATRIC" id="fig|61647.15.peg.2173"/>
<comment type="caution">
    <text evidence="1">The sequence shown here is derived from an EMBL/GenBank/DDBJ whole genome shotgun (WGS) entry which is preliminary data.</text>
</comment>
<dbReference type="EMBL" id="LDZF01000021">
    <property type="protein sequence ID" value="KMK12149.1"/>
    <property type="molecule type" value="Genomic_DNA"/>
</dbReference>
<evidence type="ECO:0000313" key="1">
    <source>
        <dbReference type="EMBL" id="KMK12149.1"/>
    </source>
</evidence>
<reference evidence="1 2" key="1">
    <citation type="submission" date="2015-05" db="EMBL/GenBank/DDBJ databases">
        <title>Genome sequences of Pluralibacter gergoviae.</title>
        <authorList>
            <person name="Greninger A.L."/>
            <person name="Miller S."/>
        </authorList>
    </citation>
    <scope>NUCLEOTIDE SEQUENCE [LARGE SCALE GENOMIC DNA]</scope>
    <source>
        <strain evidence="1 2">JS81F13</strain>
    </source>
</reference>
<dbReference type="Proteomes" id="UP000036196">
    <property type="component" value="Unassembled WGS sequence"/>
</dbReference>
<accession>A0A0J5LUC7</accession>
<organism evidence="1 2">
    <name type="scientific">Pluralibacter gergoviae</name>
    <name type="common">Enterobacter gergoviae</name>
    <dbReference type="NCBI Taxonomy" id="61647"/>
    <lineage>
        <taxon>Bacteria</taxon>
        <taxon>Pseudomonadati</taxon>
        <taxon>Pseudomonadota</taxon>
        <taxon>Gammaproteobacteria</taxon>
        <taxon>Enterobacterales</taxon>
        <taxon>Enterobacteriaceae</taxon>
        <taxon>Pluralibacter</taxon>
    </lineage>
</organism>
<proteinExistence type="predicted"/>
<dbReference type="Pfam" id="PF05336">
    <property type="entry name" value="rhaM"/>
    <property type="match status" value="1"/>
</dbReference>
<dbReference type="eggNOG" id="COG3254">
    <property type="taxonomic scope" value="Bacteria"/>
</dbReference>
<dbReference type="InterPro" id="IPR008000">
    <property type="entry name" value="Rham/fucose_mutarotase"/>
</dbReference>
<dbReference type="PANTHER" id="PTHR43239">
    <property type="entry name" value="UPF0734 PROTEIN DDB_G0273871/DDB_G0273177"/>
    <property type="match status" value="1"/>
</dbReference>
<sequence>MSPSGQGAVVSRRICQALDLVDSAPLIAEYQRLHERIWPEVAAHLREHGVMEMEIYRVGSRLMMVMEVNDKFNDAMFSEQSLNNPVIQRWEALMWKYQIPTPWTPAGEKWVPMERIFSLQDQ</sequence>
<dbReference type="SUPFAM" id="SSF54909">
    <property type="entry name" value="Dimeric alpha+beta barrel"/>
    <property type="match status" value="1"/>
</dbReference>
<keyword evidence="2" id="KW-1185">Reference proteome</keyword>
<dbReference type="STRING" id="61647.LG71_02965"/>
<dbReference type="PANTHER" id="PTHR43239:SF1">
    <property type="entry name" value="UPF0734 PROTEIN DDB_G0273871_DDB_G0273177"/>
    <property type="match status" value="1"/>
</dbReference>
<dbReference type="InterPro" id="IPR052996">
    <property type="entry name" value="Carb_Metab_Mutarotase"/>
</dbReference>
<dbReference type="GO" id="GO:0016857">
    <property type="term" value="F:racemase and epimerase activity, acting on carbohydrates and derivatives"/>
    <property type="evidence" value="ECO:0007669"/>
    <property type="project" value="InterPro"/>
</dbReference>